<evidence type="ECO:0000256" key="3">
    <source>
        <dbReference type="RuleBase" id="RU000639"/>
    </source>
</evidence>
<evidence type="ECO:0000256" key="2">
    <source>
        <dbReference type="HAMAP-Rule" id="MF_01151"/>
    </source>
</evidence>
<dbReference type="GO" id="GO:0005737">
    <property type="term" value="C:cytoplasm"/>
    <property type="evidence" value="ECO:0007669"/>
    <property type="project" value="UniProtKB-SubCell"/>
</dbReference>
<protein>
    <recommendedName>
        <fullName evidence="2 3">Protein GrpE</fullName>
    </recommendedName>
    <alternativeName>
        <fullName evidence="2">HSP-70 cofactor</fullName>
    </alternativeName>
</protein>
<comment type="subunit">
    <text evidence="2">Homodimer.</text>
</comment>
<comment type="caution">
    <text evidence="5">The sequence shown here is derived from an EMBL/GenBank/DDBJ whole genome shotgun (WGS) entry which is preliminary data.</text>
</comment>
<organism evidence="5 6">
    <name type="scientific">Phormidesmis priestleyi ULC007</name>
    <dbReference type="NCBI Taxonomy" id="1920490"/>
    <lineage>
        <taxon>Bacteria</taxon>
        <taxon>Bacillati</taxon>
        <taxon>Cyanobacteriota</taxon>
        <taxon>Cyanophyceae</taxon>
        <taxon>Leptolyngbyales</taxon>
        <taxon>Leptolyngbyaceae</taxon>
        <taxon>Phormidesmis</taxon>
    </lineage>
</organism>
<dbReference type="GO" id="GO:0051082">
    <property type="term" value="F:unfolded protein binding"/>
    <property type="evidence" value="ECO:0007669"/>
    <property type="project" value="TreeGrafter"/>
</dbReference>
<feature type="coiled-coil region" evidence="4">
    <location>
        <begin position="62"/>
        <end position="89"/>
    </location>
</feature>
<keyword evidence="2 3" id="KW-0346">Stress response</keyword>
<comment type="subcellular location">
    <subcellularLocation>
        <location evidence="2">Cytoplasm</location>
    </subcellularLocation>
</comment>
<proteinExistence type="inferred from homology"/>
<dbReference type="InterPro" id="IPR000740">
    <property type="entry name" value="GrpE"/>
</dbReference>
<dbReference type="Gene3D" id="2.30.22.10">
    <property type="entry name" value="Head domain of nucleotide exchange factor GrpE"/>
    <property type="match status" value="1"/>
</dbReference>
<dbReference type="EMBL" id="PVWG01000008">
    <property type="protein sequence ID" value="PSB19947.1"/>
    <property type="molecule type" value="Genomic_DNA"/>
</dbReference>
<dbReference type="Proteomes" id="UP000238634">
    <property type="component" value="Unassembled WGS sequence"/>
</dbReference>
<dbReference type="GO" id="GO:0051087">
    <property type="term" value="F:protein-folding chaperone binding"/>
    <property type="evidence" value="ECO:0007669"/>
    <property type="project" value="InterPro"/>
</dbReference>
<dbReference type="InterPro" id="IPR009012">
    <property type="entry name" value="GrpE_head"/>
</dbReference>
<keyword evidence="6" id="KW-1185">Reference proteome</keyword>
<dbReference type="RefSeq" id="WP_073071141.1">
    <property type="nucleotide sequence ID" value="NZ_MPPI01000010.1"/>
</dbReference>
<dbReference type="PANTHER" id="PTHR21237">
    <property type="entry name" value="GRPE PROTEIN"/>
    <property type="match status" value="1"/>
</dbReference>
<dbReference type="PROSITE" id="PS01071">
    <property type="entry name" value="GRPE"/>
    <property type="match status" value="1"/>
</dbReference>
<dbReference type="STRING" id="1920490.GCA_001895925_04001"/>
<dbReference type="GO" id="GO:0000774">
    <property type="term" value="F:adenyl-nucleotide exchange factor activity"/>
    <property type="evidence" value="ECO:0007669"/>
    <property type="project" value="InterPro"/>
</dbReference>
<comment type="function">
    <text evidence="2 3">Participates actively in the response to hyperosmotic and heat shock by preventing the aggregation of stress-denatured proteins, in association with DnaK and GrpE. It is the nucleotide exchange factor for DnaK and may function as a thermosensor. Unfolded proteins bind initially to DnaJ; upon interaction with the DnaJ-bound protein, DnaK hydrolyzes its bound ATP, resulting in the formation of a stable complex. GrpE releases ADP from DnaK; ATP binding to DnaK triggers the release of the substrate protein, thus completing the reaction cycle. Several rounds of ATP-dependent interactions between DnaJ, DnaK and GrpE are required for fully efficient folding.</text>
</comment>
<gene>
    <name evidence="2 5" type="primary">grpE</name>
    <name evidence="5" type="ORF">C7B65_09790</name>
</gene>
<keyword evidence="4" id="KW-0175">Coiled coil</keyword>
<dbReference type="AlphaFoldDB" id="A0A2T1DHK1"/>
<dbReference type="HAMAP" id="MF_01151">
    <property type="entry name" value="GrpE"/>
    <property type="match status" value="1"/>
</dbReference>
<dbReference type="SUPFAM" id="SSF51064">
    <property type="entry name" value="Head domain of nucleotide exchange factor GrpE"/>
    <property type="match status" value="1"/>
</dbReference>
<dbReference type="GO" id="GO:0006457">
    <property type="term" value="P:protein folding"/>
    <property type="evidence" value="ECO:0007669"/>
    <property type="project" value="InterPro"/>
</dbReference>
<evidence type="ECO:0000313" key="6">
    <source>
        <dbReference type="Proteomes" id="UP000238634"/>
    </source>
</evidence>
<dbReference type="GO" id="GO:0042803">
    <property type="term" value="F:protein homodimerization activity"/>
    <property type="evidence" value="ECO:0007669"/>
    <property type="project" value="InterPro"/>
</dbReference>
<keyword evidence="2" id="KW-0963">Cytoplasm</keyword>
<dbReference type="Pfam" id="PF01025">
    <property type="entry name" value="GrpE"/>
    <property type="match status" value="1"/>
</dbReference>
<evidence type="ECO:0000313" key="5">
    <source>
        <dbReference type="EMBL" id="PSB19947.1"/>
    </source>
</evidence>
<name>A0A2T1DHK1_9CYAN</name>
<sequence length="236" mass="27348">MLDRQALFEKLLDYLQSTPKPPEYLGEAPDHVEPFDPYQMVGEWVALRHEVKQQNRLLQTAHTSLQQALETERLQNTQLQQRLEELSAAKSESQYHHLEQKNLLQDLLKVMDALDQACEYWRAQILESSTTSTKSATFWERLFPKQKTDSTALNEILISNQQGIEVIRRSLLDLLRQKQVVPIVTVGKPFDPKYMYAIGRQESDSTAENTVIQEVVRGYLWQDQVLREAQVIVAAR</sequence>
<comment type="similarity">
    <text evidence="2">Belongs to the GrpE family.</text>
</comment>
<accession>A0A2T1DHK1</accession>
<evidence type="ECO:0000256" key="1">
    <source>
        <dbReference type="ARBA" id="ARBA00023186"/>
    </source>
</evidence>
<dbReference type="OrthoDB" id="531441at2"/>
<reference evidence="5 6" key="2">
    <citation type="submission" date="2018-03" db="EMBL/GenBank/DDBJ databases">
        <title>The ancient ancestry and fast evolution of plastids.</title>
        <authorList>
            <person name="Moore K.R."/>
            <person name="Magnabosco C."/>
            <person name="Momper L."/>
            <person name="Gold D.A."/>
            <person name="Bosak T."/>
            <person name="Fournier G.P."/>
        </authorList>
    </citation>
    <scope>NUCLEOTIDE SEQUENCE [LARGE SCALE GENOMIC DNA]</scope>
    <source>
        <strain evidence="5 6">ULC007</strain>
    </source>
</reference>
<keyword evidence="1 2" id="KW-0143">Chaperone</keyword>
<dbReference type="PANTHER" id="PTHR21237:SF23">
    <property type="entry name" value="GRPE PROTEIN HOMOLOG, MITOCHONDRIAL"/>
    <property type="match status" value="1"/>
</dbReference>
<evidence type="ECO:0000256" key="4">
    <source>
        <dbReference type="SAM" id="Coils"/>
    </source>
</evidence>
<reference evidence="5 6" key="1">
    <citation type="submission" date="2018-02" db="EMBL/GenBank/DDBJ databases">
        <authorList>
            <person name="Cohen D.B."/>
            <person name="Kent A.D."/>
        </authorList>
    </citation>
    <scope>NUCLEOTIDE SEQUENCE [LARGE SCALE GENOMIC DNA]</scope>
    <source>
        <strain evidence="5 6">ULC007</strain>
    </source>
</reference>